<protein>
    <submittedName>
        <fullName evidence="1">Uncharacterized protein</fullName>
    </submittedName>
</protein>
<name>A0A372IKA3_9BACT</name>
<dbReference type="AlphaFoldDB" id="A0A372IKA3"/>
<dbReference type="Proteomes" id="UP000264702">
    <property type="component" value="Unassembled WGS sequence"/>
</dbReference>
<keyword evidence="2" id="KW-1185">Reference proteome</keyword>
<reference evidence="1 2" key="1">
    <citation type="submission" date="2018-08" db="EMBL/GenBank/DDBJ databases">
        <title>Acidipila sp. 4G-K13, an acidobacterium isolated from forest soil.</title>
        <authorList>
            <person name="Gao Z.-H."/>
            <person name="Qiu L.-H."/>
        </authorList>
    </citation>
    <scope>NUCLEOTIDE SEQUENCE [LARGE SCALE GENOMIC DNA]</scope>
    <source>
        <strain evidence="1 2">4G-K13</strain>
    </source>
</reference>
<sequence>MLALFSLIAGLTVGCGTKGGAPATASVPPVTQSTLRTYFAGVVSGGYGGPGNFSDSSVLATYTIDDTAKTFAQFTYAFSHTQDGPQMNYSGGFTTLARGLLNFGITYSHGTYGLSYSGNTGPFSYDPPKGGNYAIELAGQGGGLVQLQGMPFVPLVAAASCPDFKSAEIFQFVTIPGSYGSNTAPSVAIWNPDTQTAYGKVSIGTGGSTVKFSGIQQFLSSGTQVATYADLSGDPPAITSLNGVCSPTFYGNTISAPNPLTITNPGANETISPGAIVGIGPGGFLLENNGSFAGNAANNTTGSNKNATYQPFLGAGTGAIGLPQPSSPVDVSSLTGAQYLGVVYGSGTSDAIWSSSIASFGFSTMPSACQSLPPQNGTMVYGGDFPGNNPADPAVQANGGYGNCDFAVDLGSQDSSNNGLFPQATVWVGSGFAGNTTGRTYSFPAVAIAGQMNEKFAVFLIGVDKTGSPNQAWGLYLLQSN</sequence>
<gene>
    <name evidence="1" type="ORF">D0Y96_18850</name>
</gene>
<proteinExistence type="predicted"/>
<accession>A0A372IKA3</accession>
<comment type="caution">
    <text evidence="1">The sequence shown here is derived from an EMBL/GenBank/DDBJ whole genome shotgun (WGS) entry which is preliminary data.</text>
</comment>
<dbReference type="EMBL" id="QVQT01000007">
    <property type="protein sequence ID" value="RFU15191.1"/>
    <property type="molecule type" value="Genomic_DNA"/>
</dbReference>
<organism evidence="1 2">
    <name type="scientific">Paracidobacterium acidisoli</name>
    <dbReference type="NCBI Taxonomy" id="2303751"/>
    <lineage>
        <taxon>Bacteria</taxon>
        <taxon>Pseudomonadati</taxon>
        <taxon>Acidobacteriota</taxon>
        <taxon>Terriglobia</taxon>
        <taxon>Terriglobales</taxon>
        <taxon>Acidobacteriaceae</taxon>
        <taxon>Paracidobacterium</taxon>
    </lineage>
</organism>
<evidence type="ECO:0000313" key="1">
    <source>
        <dbReference type="EMBL" id="RFU15191.1"/>
    </source>
</evidence>
<evidence type="ECO:0000313" key="2">
    <source>
        <dbReference type="Proteomes" id="UP000264702"/>
    </source>
</evidence>